<feature type="compositionally biased region" description="Acidic residues" evidence="19">
    <location>
        <begin position="560"/>
        <end position="574"/>
    </location>
</feature>
<accession>A0A9W8LYJ1</accession>
<dbReference type="GO" id="GO:0008296">
    <property type="term" value="F:3'-5'-DNA exonuclease activity"/>
    <property type="evidence" value="ECO:0007669"/>
    <property type="project" value="InterPro"/>
</dbReference>
<evidence type="ECO:0000256" key="19">
    <source>
        <dbReference type="SAM" id="MobiDB-lite"/>
    </source>
</evidence>
<dbReference type="NCBIfam" id="TIGR00583">
    <property type="entry name" value="mre11"/>
    <property type="match status" value="1"/>
</dbReference>
<dbReference type="PANTHER" id="PTHR10139">
    <property type="entry name" value="DOUBLE-STRAND BREAK REPAIR PROTEIN MRE11"/>
    <property type="match status" value="1"/>
</dbReference>
<reference evidence="21" key="1">
    <citation type="submission" date="2022-07" db="EMBL/GenBank/DDBJ databases">
        <title>Phylogenomic reconstructions and comparative analyses of Kickxellomycotina fungi.</title>
        <authorList>
            <person name="Reynolds N.K."/>
            <person name="Stajich J.E."/>
            <person name="Barry K."/>
            <person name="Grigoriev I.V."/>
            <person name="Crous P."/>
            <person name="Smith M.E."/>
        </authorList>
    </citation>
    <scope>NUCLEOTIDE SEQUENCE</scope>
    <source>
        <strain evidence="21">NRRL 1566</strain>
    </source>
</reference>
<keyword evidence="5" id="KW-0158">Chromosome</keyword>
<evidence type="ECO:0000256" key="1">
    <source>
        <dbReference type="ARBA" id="ARBA00001936"/>
    </source>
</evidence>
<dbReference type="Pfam" id="PF04152">
    <property type="entry name" value="Mre11_DNA_bind"/>
    <property type="match status" value="1"/>
</dbReference>
<dbReference type="GO" id="GO:0097552">
    <property type="term" value="P:mitochondrial double-strand break repair via homologous recombination"/>
    <property type="evidence" value="ECO:0007669"/>
    <property type="project" value="TreeGrafter"/>
</dbReference>
<dbReference type="PIRSF" id="PIRSF000882">
    <property type="entry name" value="DSB_repair_MRE11"/>
    <property type="match status" value="1"/>
</dbReference>
<dbReference type="GO" id="GO:0000724">
    <property type="term" value="P:double-strand break repair via homologous recombination"/>
    <property type="evidence" value="ECO:0007669"/>
    <property type="project" value="TreeGrafter"/>
</dbReference>
<dbReference type="GO" id="GO:0007095">
    <property type="term" value="P:mitotic G2 DNA damage checkpoint signaling"/>
    <property type="evidence" value="ECO:0007669"/>
    <property type="project" value="TreeGrafter"/>
</dbReference>
<evidence type="ECO:0000256" key="7">
    <source>
        <dbReference type="ARBA" id="ARBA00022723"/>
    </source>
</evidence>
<feature type="compositionally biased region" description="Low complexity" evidence="19">
    <location>
        <begin position="736"/>
        <end position="768"/>
    </location>
</feature>
<dbReference type="InterPro" id="IPR029052">
    <property type="entry name" value="Metallo-depent_PP-like"/>
</dbReference>
<feature type="compositionally biased region" description="Polar residues" evidence="19">
    <location>
        <begin position="712"/>
        <end position="722"/>
    </location>
</feature>
<comment type="cofactor">
    <cofactor evidence="1 16">
        <name>Mn(2+)</name>
        <dbReference type="ChEBI" id="CHEBI:29035"/>
    </cofactor>
</comment>
<dbReference type="GO" id="GO:0031573">
    <property type="term" value="P:mitotic intra-S DNA damage checkpoint signaling"/>
    <property type="evidence" value="ECO:0007669"/>
    <property type="project" value="TreeGrafter"/>
</dbReference>
<feature type="compositionally biased region" description="Polar residues" evidence="19">
    <location>
        <begin position="409"/>
        <end position="433"/>
    </location>
</feature>
<evidence type="ECO:0000313" key="21">
    <source>
        <dbReference type="EMBL" id="KAJ2850264.1"/>
    </source>
</evidence>
<evidence type="ECO:0000313" key="22">
    <source>
        <dbReference type="Proteomes" id="UP001139887"/>
    </source>
</evidence>
<dbReference type="InterPro" id="IPR007281">
    <property type="entry name" value="Mre11_DNA-bd"/>
</dbReference>
<dbReference type="InterPro" id="IPR003701">
    <property type="entry name" value="Mre11"/>
</dbReference>
<evidence type="ECO:0000256" key="8">
    <source>
        <dbReference type="ARBA" id="ARBA00022759"/>
    </source>
</evidence>
<evidence type="ECO:0000256" key="18">
    <source>
        <dbReference type="RuleBase" id="RU003447"/>
    </source>
</evidence>
<dbReference type="Gene3D" id="3.30.110.110">
    <property type="entry name" value="Mre11, capping domain"/>
    <property type="match status" value="1"/>
</dbReference>
<evidence type="ECO:0000256" key="13">
    <source>
        <dbReference type="ARBA" id="ARBA00023211"/>
    </source>
</evidence>
<dbReference type="PANTHER" id="PTHR10139:SF1">
    <property type="entry name" value="DOUBLE-STRAND BREAK REPAIR PROTEIN MRE11"/>
    <property type="match status" value="1"/>
</dbReference>
<evidence type="ECO:0000256" key="9">
    <source>
        <dbReference type="ARBA" id="ARBA00022763"/>
    </source>
</evidence>
<evidence type="ECO:0000256" key="3">
    <source>
        <dbReference type="ARBA" id="ARBA00004286"/>
    </source>
</evidence>
<keyword evidence="9 16" id="KW-0227">DNA damage</keyword>
<keyword evidence="6 16" id="KW-0540">Nuclease</keyword>
<feature type="compositionally biased region" description="Polar residues" evidence="19">
    <location>
        <begin position="651"/>
        <end position="668"/>
    </location>
</feature>
<feature type="compositionally biased region" description="Low complexity" evidence="19">
    <location>
        <begin position="669"/>
        <end position="688"/>
    </location>
</feature>
<evidence type="ECO:0000256" key="16">
    <source>
        <dbReference type="PIRNR" id="PIRNR000882"/>
    </source>
</evidence>
<dbReference type="OrthoDB" id="30417at2759"/>
<evidence type="ECO:0000256" key="6">
    <source>
        <dbReference type="ARBA" id="ARBA00022722"/>
    </source>
</evidence>
<feature type="active site" description="Proton donor" evidence="17">
    <location>
        <position position="124"/>
    </location>
</feature>
<dbReference type="Pfam" id="PF00149">
    <property type="entry name" value="Metallophos"/>
    <property type="match status" value="1"/>
</dbReference>
<evidence type="ECO:0000256" key="17">
    <source>
        <dbReference type="PIRSR" id="PIRSR000882-1"/>
    </source>
</evidence>
<keyword evidence="14 16" id="KW-0539">Nucleus</keyword>
<feature type="compositionally biased region" description="Acidic residues" evidence="19">
    <location>
        <begin position="689"/>
        <end position="700"/>
    </location>
</feature>
<dbReference type="InterPro" id="IPR041796">
    <property type="entry name" value="Mre11_N"/>
</dbReference>
<proteinExistence type="inferred from homology"/>
<protein>
    <recommendedName>
        <fullName evidence="16">Double-strand break repair protein</fullName>
    </recommendedName>
</protein>
<dbReference type="GO" id="GO:0000014">
    <property type="term" value="F:single-stranded DNA endodeoxyribonuclease activity"/>
    <property type="evidence" value="ECO:0007669"/>
    <property type="project" value="TreeGrafter"/>
</dbReference>
<dbReference type="GO" id="GO:0030145">
    <property type="term" value="F:manganese ion binding"/>
    <property type="evidence" value="ECO:0007669"/>
    <property type="project" value="UniProtKB-UniRule"/>
</dbReference>
<keyword evidence="11 16" id="KW-0269">Exonuclease</keyword>
<feature type="region of interest" description="Disordered" evidence="19">
    <location>
        <begin position="409"/>
        <end position="434"/>
    </location>
</feature>
<sequence length="795" mass="87478">MTVGDEDTLSILVATDNHLGYLENDPIRGQDSFHAFAEVLQLARLHKADMVLLGGDLFHDNHPSRKCQYQTLSMLRQNCLGDGPVSLEHLSDPAMDFGESFAYVNYEDPNINVELPVFSIHGNHDDPSGEGNLSAMDMLGVSRLVNYFGRQTNVEHIRVSPVLLRKGKTHLALYGLGNVRDERLHRTIARKRMTMCQPAENSQDWFNLMVLHQNRVPHGPKSYIPEHFLSDFLDLVVWGHEHQCQVDPEYNHQKAFYITQPGSSVATSLSIGEAAAKHAALLHINGRNFKLEKLRLKNVRPFVMEDVVLSAVPSLSPQSSQDEIFEFLSQRIESLIIRAQQQYQEQLDAAHPSITSALGEQPKPLVRVRVEYSGGFETFHPQRFRGPFVDRVANARDIVQFFRKRPAHSATSMSASQRTGSMTTQDTTDSSHASVPAPVEAVHVESLISEFLDDSSLQMLVDLELAEAVRLFVQKGDTDAISRSLKSSIADTQRRVLGNESELDEKALEAQISSTRLQRRQIAEANGYGAIDTPKPTEAAPIKSPDIKIKASLSSKHGDDDNDDGEDSSYEDNSDQNNQENDDLRAAGENLKPSRSARTKTVASRGSSKPVVPSKRKPPAPNKTRANSVVSIPNRSATASESSSDDDAFVTLSSKSRPYQSKINISRPSHNARSSLAASSNNTSAVNTSEEEGEDEDELPETPRAAKRARPNTPSVDSNASIAPTPKPRGRGRGRGSSSRGARQTAKTSRAATRSRASQSSYSGASQAPVPVEIADDSSDEDAGKFSRFSFRKRV</sequence>
<dbReference type="CDD" id="cd00840">
    <property type="entry name" value="MPP_Mre11_N"/>
    <property type="match status" value="1"/>
</dbReference>
<keyword evidence="15 16" id="KW-0469">Meiosis</keyword>
<feature type="compositionally biased region" description="Polar residues" evidence="19">
    <location>
        <begin position="624"/>
        <end position="635"/>
    </location>
</feature>
<keyword evidence="8 16" id="KW-0255">Endonuclease</keyword>
<keyword evidence="22" id="KW-1185">Reference proteome</keyword>
<evidence type="ECO:0000256" key="4">
    <source>
        <dbReference type="ARBA" id="ARBA00009028"/>
    </source>
</evidence>
<gene>
    <name evidence="21" type="primary">MRE11</name>
    <name evidence="21" type="ORF">IWW36_002012</name>
</gene>
<keyword evidence="10 16" id="KW-0378">Hydrolase</keyword>
<dbReference type="AlphaFoldDB" id="A0A9W8LYJ1"/>
<keyword evidence="7" id="KW-0479">Metal-binding</keyword>
<comment type="function">
    <text evidence="16">Core component of the MRN complex, which plays a central role in double-strand break (DSB) repair, DNA recombination, maintenance of telomere integrity and meiosis. The MRN complex is involved in the repair of DNA double-strand breaks (DSBs) via homologous recombination (HR), an error-free mechanism which primarily occurs during S and G2 phases. The complex (1) mediates the end resection of damaged DNA, which generates proper single-stranded DNA, a key initial steps in HR, and is (2) required for the recruitment of other repair factors and efficient activation of ATM and ATR upon DNA damage. Within the MRN complex, MRE11 possesses both single-strand endonuclease activity and double-strand-specific 3'-5' exonuclease activity. MRE11 first endonucleolytically cleaves the 5' strand at DNA DSB ends to prevent non-homologous end joining (NHEJ) and licence HR. It then generates a single-stranded DNA gap via 3' to 5' exonucleolytic degradation, which is required for single-strand invasion and recombination.</text>
</comment>
<comment type="subcellular location">
    <subcellularLocation>
        <location evidence="3">Chromosome</location>
    </subcellularLocation>
    <subcellularLocation>
        <location evidence="2 16">Nucleus</location>
    </subcellularLocation>
</comment>
<evidence type="ECO:0000256" key="11">
    <source>
        <dbReference type="ARBA" id="ARBA00022839"/>
    </source>
</evidence>
<comment type="similarity">
    <text evidence="4 16 18">Belongs to the MRE11/RAD32 family.</text>
</comment>
<dbReference type="SUPFAM" id="SSF56300">
    <property type="entry name" value="Metallo-dependent phosphatases"/>
    <property type="match status" value="1"/>
</dbReference>
<evidence type="ECO:0000256" key="14">
    <source>
        <dbReference type="ARBA" id="ARBA00023242"/>
    </source>
</evidence>
<organism evidence="21 22">
    <name type="scientific">Coemansia brasiliensis</name>
    <dbReference type="NCBI Taxonomy" id="2650707"/>
    <lineage>
        <taxon>Eukaryota</taxon>
        <taxon>Fungi</taxon>
        <taxon>Fungi incertae sedis</taxon>
        <taxon>Zoopagomycota</taxon>
        <taxon>Kickxellomycotina</taxon>
        <taxon>Kickxellomycetes</taxon>
        <taxon>Kickxellales</taxon>
        <taxon>Kickxellaceae</taxon>
        <taxon>Coemansia</taxon>
    </lineage>
</organism>
<dbReference type="GO" id="GO:0042138">
    <property type="term" value="P:meiotic DNA double-strand break formation"/>
    <property type="evidence" value="ECO:0007669"/>
    <property type="project" value="TreeGrafter"/>
</dbReference>
<evidence type="ECO:0000256" key="5">
    <source>
        <dbReference type="ARBA" id="ARBA00022454"/>
    </source>
</evidence>
<dbReference type="Gene3D" id="3.60.21.10">
    <property type="match status" value="1"/>
</dbReference>
<keyword evidence="12 16" id="KW-0234">DNA repair</keyword>
<dbReference type="FunFam" id="3.60.21.10:FF:000011">
    <property type="entry name" value="Double-strand break repair protein"/>
    <property type="match status" value="1"/>
</dbReference>
<dbReference type="InterPro" id="IPR038487">
    <property type="entry name" value="Mre11_capping_dom"/>
</dbReference>
<evidence type="ECO:0000256" key="12">
    <source>
        <dbReference type="ARBA" id="ARBA00023204"/>
    </source>
</evidence>
<evidence type="ECO:0000256" key="2">
    <source>
        <dbReference type="ARBA" id="ARBA00004123"/>
    </source>
</evidence>
<feature type="domain" description="Mre11 DNA-binding" evidence="20">
    <location>
        <begin position="289"/>
        <end position="472"/>
    </location>
</feature>
<keyword evidence="13 16" id="KW-0464">Manganese</keyword>
<feature type="region of interest" description="Disordered" evidence="19">
    <location>
        <begin position="527"/>
        <end position="795"/>
    </location>
</feature>
<evidence type="ECO:0000259" key="20">
    <source>
        <dbReference type="SMART" id="SM01347"/>
    </source>
</evidence>
<evidence type="ECO:0000256" key="10">
    <source>
        <dbReference type="ARBA" id="ARBA00022801"/>
    </source>
</evidence>
<dbReference type="Proteomes" id="UP001139887">
    <property type="component" value="Unassembled WGS sequence"/>
</dbReference>
<dbReference type="GO" id="GO:0006303">
    <property type="term" value="P:double-strand break repair via nonhomologous end joining"/>
    <property type="evidence" value="ECO:0007669"/>
    <property type="project" value="TreeGrafter"/>
</dbReference>
<dbReference type="InterPro" id="IPR004843">
    <property type="entry name" value="Calcineurin-like_PHP"/>
</dbReference>
<dbReference type="EMBL" id="JANBUW010000037">
    <property type="protein sequence ID" value="KAJ2850264.1"/>
    <property type="molecule type" value="Genomic_DNA"/>
</dbReference>
<name>A0A9W8LYJ1_9FUNG</name>
<comment type="caution">
    <text evidence="21">The sequence shown here is derived from an EMBL/GenBank/DDBJ whole genome shotgun (WGS) entry which is preliminary data.</text>
</comment>
<dbReference type="GO" id="GO:0030870">
    <property type="term" value="C:Mre11 complex"/>
    <property type="evidence" value="ECO:0007669"/>
    <property type="project" value="UniProtKB-UniRule"/>
</dbReference>
<dbReference type="GO" id="GO:0035861">
    <property type="term" value="C:site of double-strand break"/>
    <property type="evidence" value="ECO:0007669"/>
    <property type="project" value="TreeGrafter"/>
</dbReference>
<dbReference type="GO" id="GO:0000723">
    <property type="term" value="P:telomere maintenance"/>
    <property type="evidence" value="ECO:0007669"/>
    <property type="project" value="TreeGrafter"/>
</dbReference>
<evidence type="ECO:0000256" key="15">
    <source>
        <dbReference type="ARBA" id="ARBA00023254"/>
    </source>
</evidence>
<dbReference type="SMART" id="SM01347">
    <property type="entry name" value="Mre11_DNA_bind"/>
    <property type="match status" value="1"/>
</dbReference>